<dbReference type="Gene3D" id="4.10.400.10">
    <property type="entry name" value="Low-density Lipoprotein Receptor"/>
    <property type="match status" value="6"/>
</dbReference>
<evidence type="ECO:0000256" key="5">
    <source>
        <dbReference type="ARBA" id="ARBA00022729"/>
    </source>
</evidence>
<feature type="disulfide bond" evidence="13">
    <location>
        <begin position="740"/>
        <end position="755"/>
    </location>
</feature>
<feature type="repeat" description="LDL-receptor class B" evidence="14">
    <location>
        <begin position="377"/>
        <end position="421"/>
    </location>
</feature>
<dbReference type="Proteomes" id="UP000092462">
    <property type="component" value="Unassembled WGS sequence"/>
</dbReference>
<reference evidence="16" key="1">
    <citation type="submission" date="2022-08" db="UniProtKB">
        <authorList>
            <consortium name="EnsemblMetazoa"/>
        </authorList>
    </citation>
    <scope>IDENTIFICATION</scope>
    <source>
        <strain evidence="16">Israel</strain>
    </source>
</reference>
<evidence type="ECO:0000256" key="4">
    <source>
        <dbReference type="ARBA" id="ARBA00022692"/>
    </source>
</evidence>
<keyword evidence="8" id="KW-1133">Transmembrane helix</keyword>
<dbReference type="Gene3D" id="2.120.10.30">
    <property type="entry name" value="TolB, C-terminal domain"/>
    <property type="match status" value="3"/>
</dbReference>
<proteinExistence type="predicted"/>
<dbReference type="EnsemblMetazoa" id="PPAI006714-RA">
    <property type="protein sequence ID" value="PPAI006714-PA"/>
    <property type="gene ID" value="PPAI006714"/>
</dbReference>
<feature type="disulfide bond" evidence="13">
    <location>
        <begin position="667"/>
        <end position="682"/>
    </location>
</feature>
<dbReference type="SMART" id="SM00135">
    <property type="entry name" value="LY"/>
    <property type="match status" value="9"/>
</dbReference>
<dbReference type="GO" id="GO:0043235">
    <property type="term" value="C:receptor complex"/>
    <property type="evidence" value="ECO:0007669"/>
    <property type="project" value="TreeGrafter"/>
</dbReference>
<evidence type="ECO:0000256" key="12">
    <source>
        <dbReference type="ARBA" id="ARBA00023180"/>
    </source>
</evidence>
<dbReference type="GO" id="GO:0005886">
    <property type="term" value="C:plasma membrane"/>
    <property type="evidence" value="ECO:0007669"/>
    <property type="project" value="TreeGrafter"/>
</dbReference>
<dbReference type="SUPFAM" id="SSF57424">
    <property type="entry name" value="LDL receptor-like module"/>
    <property type="match status" value="6"/>
</dbReference>
<sequence>MAIDPTAGFIFFTKWGNNPAALERCLLDGSNRTKLVTHKIVYPNGVTLDLANKHVYWVDTYMDFIERVNYNGQNRWSIKKQSTDMTLIQSLHGITIFENVIYVTSWKNHTVIALDKFTTEARVLVANSSVPVSIHVFHRQRQPEVSHPCRERNGECQHLCIPLWKKNVATAQCLCAPGYRLKGRTQCVLVKFSSFLVYAREQPTMIKGIPMKKQSTIQDAIVPIANIEWPVNLDIGVKDQVIFFAHKDRKTHTFTIESQKIDGTQRKIIMENITSCNGIAYDWMGGNLFYTDSTFNLISVVKVADLPIAKTLIIDGIVHPDAIVVDPQRGMMYWTTWVVNGYIGSIQSAWMDGTHREVLVQSNLHWPTGLTIDYRGKKLYWCDPIMPLIERVDLDGKNRQLLYNGMAEHFYPHSMAFNGEMIFWTDNVQGNIRSLVLNGGDVQDSGEPLLFEKSLLGSMKIFDNSSQTGTNACTDNKNCPGVCLMTPQGSVCKCGDGFSLNASGTTCIPRENYVPPTDCSPGFFRCRYPQHLCIEERFLCDGDNDCADGSDEAVGIDGPCSAKEHCNVTAGYFQCDGNRCIHNSTVCDGIAHCIDASDEDTKLCPSIKCTDSQFQCKKSLRCIPNIWYCDQHADCGPGDTSDEPEDCAECVEYECHNKVCVSYEMLCDGFDNCGDNSDEKGCMKECQLGEIYCMPKGCLNESLICDGISDNKTIRPEVTCGRDELKCLNGIECYAKHLRCDSVYDCLDKSDELNCTTINRRPSFNETVKCEDPDRYCHRDNTCIRVEQLCNGAVDCSDGSDEGFRCSEKLCDYENECSHFCHNAPEGIVCSCPPHMFLSSNGHRCTMEHACEHWGTCSQICVQKDKKYMCQCHEGFMLQFDKFSCRSTNKDSPYVIFSNRQEIRGVDLKTLAVKNFYSALRNTIALDFYYGNDSVQIYWTDVIDDKIYRASLVGDSLTNVEAVVQSGLSTAEGLAVDWIGMNLYWVDSNLDQIEVSKVNGRFRRTLVAGDMESPRAIALDPRDGLLFWTDWDEVSPR</sequence>
<keyword evidence="2" id="KW-0245">EGF-like domain</keyword>
<accession>A0A1B0DFA5</accession>
<keyword evidence="10 13" id="KW-1015">Disulfide bond</keyword>
<dbReference type="InterPro" id="IPR000742">
    <property type="entry name" value="EGF"/>
</dbReference>
<dbReference type="InterPro" id="IPR000033">
    <property type="entry name" value="LDLR_classB_rpt"/>
</dbReference>
<evidence type="ECO:0000256" key="2">
    <source>
        <dbReference type="ARBA" id="ARBA00022536"/>
    </source>
</evidence>
<dbReference type="PANTHER" id="PTHR22722:SF5">
    <property type="entry name" value="LOW-DENSITY LIPOPROTEIN RECEPTOR-RELATED PROTEIN 1B"/>
    <property type="match status" value="1"/>
</dbReference>
<dbReference type="CDD" id="cd00112">
    <property type="entry name" value="LDLa"/>
    <property type="match status" value="6"/>
</dbReference>
<dbReference type="InterPro" id="IPR011042">
    <property type="entry name" value="6-blade_b-propeller_TolB-like"/>
</dbReference>
<dbReference type="VEuPathDB" id="VectorBase:PPAPM1_004700"/>
<dbReference type="SMART" id="SM00192">
    <property type="entry name" value="LDLa"/>
    <property type="match status" value="6"/>
</dbReference>
<dbReference type="VEuPathDB" id="VectorBase:PPAI006714"/>
<feature type="repeat" description="LDL-receptor class B" evidence="14">
    <location>
        <begin position="935"/>
        <end position="980"/>
    </location>
</feature>
<evidence type="ECO:0000256" key="3">
    <source>
        <dbReference type="ARBA" id="ARBA00022583"/>
    </source>
</evidence>
<feature type="domain" description="EGF-like" evidence="15">
    <location>
        <begin position="850"/>
        <end position="886"/>
    </location>
</feature>
<feature type="disulfide bond" evidence="13">
    <location>
        <begin position="575"/>
        <end position="593"/>
    </location>
</feature>
<evidence type="ECO:0000256" key="1">
    <source>
        <dbReference type="ARBA" id="ARBA00004167"/>
    </source>
</evidence>
<evidence type="ECO:0000259" key="15">
    <source>
        <dbReference type="SMART" id="SM00181"/>
    </source>
</evidence>
<evidence type="ECO:0000256" key="9">
    <source>
        <dbReference type="ARBA" id="ARBA00023136"/>
    </source>
</evidence>
<dbReference type="EMBL" id="AJVK01058639">
    <property type="status" value="NOT_ANNOTATED_CDS"/>
    <property type="molecule type" value="Genomic_DNA"/>
</dbReference>
<dbReference type="InterPro" id="IPR002172">
    <property type="entry name" value="LDrepeatLR_classA_rpt"/>
</dbReference>
<dbReference type="SUPFAM" id="SSF57196">
    <property type="entry name" value="EGF/Laminin"/>
    <property type="match status" value="3"/>
</dbReference>
<keyword evidence="4" id="KW-0812">Transmembrane</keyword>
<dbReference type="PROSITE" id="PS50068">
    <property type="entry name" value="LDLRA_2"/>
    <property type="match status" value="6"/>
</dbReference>
<dbReference type="PANTHER" id="PTHR22722">
    <property type="entry name" value="LOW-DENSITY LIPOPROTEIN RECEPTOR-RELATED PROTEIN 2-RELATED"/>
    <property type="match status" value="1"/>
</dbReference>
<evidence type="ECO:0000256" key="10">
    <source>
        <dbReference type="ARBA" id="ARBA00023157"/>
    </source>
</evidence>
<organism evidence="16 17">
    <name type="scientific">Phlebotomus papatasi</name>
    <name type="common">Sandfly</name>
    <dbReference type="NCBI Taxonomy" id="29031"/>
    <lineage>
        <taxon>Eukaryota</taxon>
        <taxon>Metazoa</taxon>
        <taxon>Ecdysozoa</taxon>
        <taxon>Arthropoda</taxon>
        <taxon>Hexapoda</taxon>
        <taxon>Insecta</taxon>
        <taxon>Pterygota</taxon>
        <taxon>Neoptera</taxon>
        <taxon>Endopterygota</taxon>
        <taxon>Diptera</taxon>
        <taxon>Nematocera</taxon>
        <taxon>Psychodoidea</taxon>
        <taxon>Psychodidae</taxon>
        <taxon>Phlebotomus</taxon>
        <taxon>Phlebotomus</taxon>
    </lineage>
</organism>
<keyword evidence="17" id="KW-1185">Reference proteome</keyword>
<evidence type="ECO:0000313" key="16">
    <source>
        <dbReference type="EnsemblMetazoa" id="PPAI006714-PA"/>
    </source>
</evidence>
<dbReference type="Pfam" id="PF00057">
    <property type="entry name" value="Ldl_recept_a"/>
    <property type="match status" value="5"/>
</dbReference>
<evidence type="ECO:0000256" key="7">
    <source>
        <dbReference type="ARBA" id="ARBA00022837"/>
    </source>
</evidence>
<comment type="caution">
    <text evidence="13">Lacks conserved residue(s) required for the propagation of feature annotation.</text>
</comment>
<feature type="domain" description="EGF-like" evidence="15">
    <location>
        <begin position="810"/>
        <end position="846"/>
    </location>
</feature>
<dbReference type="InterPro" id="IPR023415">
    <property type="entry name" value="LDLR_class-A_CS"/>
</dbReference>
<dbReference type="InterPro" id="IPR051221">
    <property type="entry name" value="LDLR-related"/>
</dbReference>
<dbReference type="GO" id="GO:0005041">
    <property type="term" value="F:low-density lipoprotein particle receptor activity"/>
    <property type="evidence" value="ECO:0007669"/>
    <property type="project" value="TreeGrafter"/>
</dbReference>
<evidence type="ECO:0000313" key="17">
    <source>
        <dbReference type="Proteomes" id="UP000092462"/>
    </source>
</evidence>
<dbReference type="PRINTS" id="PR00261">
    <property type="entry name" value="LDLRECEPTOR"/>
</dbReference>
<dbReference type="Pfam" id="PF00058">
    <property type="entry name" value="Ldl_recept_b"/>
    <property type="match status" value="2"/>
</dbReference>
<name>A0A1B0DFA5_PHLPP</name>
<protein>
    <recommendedName>
        <fullName evidence="15">EGF-like domain-containing protein</fullName>
    </recommendedName>
</protein>
<dbReference type="FunFam" id="2.120.10.30:FF:000241">
    <property type="entry name" value="Low-density lipoprotein receptor-related protein 6"/>
    <property type="match status" value="2"/>
</dbReference>
<feature type="repeat" description="LDL-receptor class B" evidence="14">
    <location>
        <begin position="330"/>
        <end position="376"/>
    </location>
</feature>
<dbReference type="Gene3D" id="2.10.25.10">
    <property type="entry name" value="Laminin"/>
    <property type="match status" value="2"/>
</dbReference>
<dbReference type="InterPro" id="IPR036055">
    <property type="entry name" value="LDL_receptor-like_sf"/>
</dbReference>
<dbReference type="GO" id="GO:0006897">
    <property type="term" value="P:endocytosis"/>
    <property type="evidence" value="ECO:0007669"/>
    <property type="project" value="UniProtKB-KW"/>
</dbReference>
<evidence type="ECO:0000256" key="6">
    <source>
        <dbReference type="ARBA" id="ARBA00022737"/>
    </source>
</evidence>
<dbReference type="SUPFAM" id="SSF63825">
    <property type="entry name" value="YWTD domain"/>
    <property type="match status" value="3"/>
</dbReference>
<keyword evidence="11" id="KW-0675">Receptor</keyword>
<evidence type="ECO:0000256" key="11">
    <source>
        <dbReference type="ARBA" id="ARBA00023170"/>
    </source>
</evidence>
<keyword evidence="5" id="KW-0732">Signal</keyword>
<dbReference type="AlphaFoldDB" id="A0A1B0DFA5"/>
<keyword evidence="12" id="KW-0325">Glycoprotein</keyword>
<dbReference type="SMART" id="SM00181">
    <property type="entry name" value="EGF"/>
    <property type="match status" value="4"/>
</dbReference>
<comment type="subcellular location">
    <subcellularLocation>
        <location evidence="1">Membrane</location>
        <topology evidence="1">Single-pass membrane protein</topology>
    </subcellularLocation>
</comment>
<feature type="domain" description="EGF-like" evidence="15">
    <location>
        <begin position="472"/>
        <end position="508"/>
    </location>
</feature>
<keyword evidence="3" id="KW-0254">Endocytosis</keyword>
<feature type="domain" description="EGF-like" evidence="15">
    <location>
        <begin position="148"/>
        <end position="188"/>
    </location>
</feature>
<dbReference type="PROSITE" id="PS01209">
    <property type="entry name" value="LDLRA_1"/>
    <property type="match status" value="2"/>
</dbReference>
<evidence type="ECO:0000256" key="14">
    <source>
        <dbReference type="PROSITE-ProRule" id="PRU00461"/>
    </source>
</evidence>
<keyword evidence="6" id="KW-0677">Repeat</keyword>
<dbReference type="PROSITE" id="PS51120">
    <property type="entry name" value="LDLRB"/>
    <property type="match status" value="4"/>
</dbReference>
<feature type="repeat" description="LDL-receptor class B" evidence="14">
    <location>
        <begin position="981"/>
        <end position="1023"/>
    </location>
</feature>
<evidence type="ECO:0000256" key="8">
    <source>
        <dbReference type="ARBA" id="ARBA00022989"/>
    </source>
</evidence>
<feature type="disulfide bond" evidence="13">
    <location>
        <begin position="655"/>
        <end position="673"/>
    </location>
</feature>
<evidence type="ECO:0000256" key="13">
    <source>
        <dbReference type="PROSITE-ProRule" id="PRU00124"/>
    </source>
</evidence>
<keyword evidence="9" id="KW-0472">Membrane</keyword>
<keyword evidence="7" id="KW-0106">Calcium</keyword>